<evidence type="ECO:0000313" key="3">
    <source>
        <dbReference type="EMBL" id="GGF07748.1"/>
    </source>
</evidence>
<feature type="signal peptide" evidence="1">
    <location>
        <begin position="1"/>
        <end position="23"/>
    </location>
</feature>
<keyword evidence="1" id="KW-0732">Signal</keyword>
<evidence type="ECO:0000313" key="4">
    <source>
        <dbReference type="Proteomes" id="UP000646365"/>
    </source>
</evidence>
<protein>
    <recommendedName>
        <fullName evidence="2">Ice-binding protein C-terminal domain-containing protein</fullName>
    </recommendedName>
</protein>
<dbReference type="SUPFAM" id="SSF49785">
    <property type="entry name" value="Galactose-binding domain-like"/>
    <property type="match status" value="1"/>
</dbReference>
<sequence>MRTLFGILAAATVALSIASPAKADLITNGGFETGDFTGWIHGGNLGDTSVGSFPIAPNSGNFAAELGPIGSDGTLSQTITTVVGDVYQLSYFHIYALGDNTPDDWSVSFDGMLLQSEANVSTPQTWTQYTFDVTAVDTSATLLFAFRDDPSFQGLDDVSLVDLGPATSVPEPASLALLASGLIALGLITRRKPARLPVD</sequence>
<dbReference type="Pfam" id="PF07589">
    <property type="entry name" value="PEP-CTERM"/>
    <property type="match status" value="1"/>
</dbReference>
<gene>
    <name evidence="3" type="ORF">GCM10011611_11570</name>
</gene>
<evidence type="ECO:0000256" key="1">
    <source>
        <dbReference type="SAM" id="SignalP"/>
    </source>
</evidence>
<dbReference type="InterPro" id="IPR008979">
    <property type="entry name" value="Galactose-bd-like_sf"/>
</dbReference>
<feature type="domain" description="Ice-binding protein C-terminal" evidence="2">
    <location>
        <begin position="168"/>
        <end position="191"/>
    </location>
</feature>
<dbReference type="NCBIfam" id="TIGR02595">
    <property type="entry name" value="PEP_CTERM"/>
    <property type="match status" value="1"/>
</dbReference>
<dbReference type="Proteomes" id="UP000646365">
    <property type="component" value="Unassembled WGS sequence"/>
</dbReference>
<dbReference type="RefSeq" id="WP_189043419.1">
    <property type="nucleotide sequence ID" value="NZ_BMJQ01000002.1"/>
</dbReference>
<dbReference type="InterPro" id="IPR013424">
    <property type="entry name" value="Ice-binding_C"/>
</dbReference>
<name>A0A8J3E247_9PROT</name>
<feature type="chain" id="PRO_5035166704" description="Ice-binding protein C-terminal domain-containing protein" evidence="1">
    <location>
        <begin position="24"/>
        <end position="199"/>
    </location>
</feature>
<comment type="caution">
    <text evidence="3">The sequence shown here is derived from an EMBL/GenBank/DDBJ whole genome shotgun (WGS) entry which is preliminary data.</text>
</comment>
<dbReference type="EMBL" id="BMJQ01000002">
    <property type="protein sequence ID" value="GGF07748.1"/>
    <property type="molecule type" value="Genomic_DNA"/>
</dbReference>
<proteinExistence type="predicted"/>
<organism evidence="3 4">
    <name type="scientific">Aliidongia dinghuensis</name>
    <dbReference type="NCBI Taxonomy" id="1867774"/>
    <lineage>
        <taxon>Bacteria</taxon>
        <taxon>Pseudomonadati</taxon>
        <taxon>Pseudomonadota</taxon>
        <taxon>Alphaproteobacteria</taxon>
        <taxon>Rhodospirillales</taxon>
        <taxon>Dongiaceae</taxon>
        <taxon>Aliidongia</taxon>
    </lineage>
</organism>
<keyword evidence="4" id="KW-1185">Reference proteome</keyword>
<dbReference type="Gene3D" id="2.60.120.260">
    <property type="entry name" value="Galactose-binding domain-like"/>
    <property type="match status" value="1"/>
</dbReference>
<dbReference type="AlphaFoldDB" id="A0A8J3E247"/>
<accession>A0A8J3E247</accession>
<reference evidence="3" key="1">
    <citation type="journal article" date="2014" name="Int. J. Syst. Evol. Microbiol.">
        <title>Complete genome sequence of Corynebacterium casei LMG S-19264T (=DSM 44701T), isolated from a smear-ripened cheese.</title>
        <authorList>
            <consortium name="US DOE Joint Genome Institute (JGI-PGF)"/>
            <person name="Walter F."/>
            <person name="Albersmeier A."/>
            <person name="Kalinowski J."/>
            <person name="Ruckert C."/>
        </authorList>
    </citation>
    <scope>NUCLEOTIDE SEQUENCE</scope>
    <source>
        <strain evidence="3">CGMCC 1.15725</strain>
    </source>
</reference>
<evidence type="ECO:0000259" key="2">
    <source>
        <dbReference type="Pfam" id="PF07589"/>
    </source>
</evidence>
<reference evidence="3" key="2">
    <citation type="submission" date="2020-09" db="EMBL/GenBank/DDBJ databases">
        <authorList>
            <person name="Sun Q."/>
            <person name="Zhou Y."/>
        </authorList>
    </citation>
    <scope>NUCLEOTIDE SEQUENCE</scope>
    <source>
        <strain evidence="3">CGMCC 1.15725</strain>
    </source>
</reference>